<reference evidence="1 2" key="1">
    <citation type="submission" date="2006-02" db="EMBL/GenBank/DDBJ databases">
        <authorList>
            <person name="Amann R."/>
            <person name="Ferriera S."/>
            <person name="Johnson J."/>
            <person name="Kravitz S."/>
            <person name="Halpern A."/>
            <person name="Remington K."/>
            <person name="Beeson K."/>
            <person name="Tran B."/>
            <person name="Rogers Y.-H."/>
            <person name="Friedman R."/>
            <person name="Venter J.C."/>
        </authorList>
    </citation>
    <scope>NUCLEOTIDE SEQUENCE [LARGE SCALE GENOMIC DNA]</scope>
    <source>
        <strain evidence="1 2">DSM 3645</strain>
    </source>
</reference>
<dbReference type="HOGENOM" id="CLU_3247975_0_0_0"/>
<evidence type="ECO:0000313" key="2">
    <source>
        <dbReference type="Proteomes" id="UP000004358"/>
    </source>
</evidence>
<dbReference type="STRING" id="314230.DSM3645_05914"/>
<gene>
    <name evidence="1" type="ORF">DSM3645_05914</name>
</gene>
<sequence>MLQAEVLRIELLRRRADLLCPGTDLLRSRADLLCSGTDLLRS</sequence>
<comment type="caution">
    <text evidence="1">The sequence shown here is derived from an EMBL/GenBank/DDBJ whole genome shotgun (WGS) entry which is preliminary data.</text>
</comment>
<organism evidence="1 2">
    <name type="scientific">Blastopirellula marina DSM 3645</name>
    <dbReference type="NCBI Taxonomy" id="314230"/>
    <lineage>
        <taxon>Bacteria</taxon>
        <taxon>Pseudomonadati</taxon>
        <taxon>Planctomycetota</taxon>
        <taxon>Planctomycetia</taxon>
        <taxon>Pirellulales</taxon>
        <taxon>Pirellulaceae</taxon>
        <taxon>Blastopirellula</taxon>
    </lineage>
</organism>
<protein>
    <submittedName>
        <fullName evidence="1">Uncharacterized protein</fullName>
    </submittedName>
</protein>
<accession>A4A032</accession>
<evidence type="ECO:0000313" key="1">
    <source>
        <dbReference type="EMBL" id="EAQ77813.1"/>
    </source>
</evidence>
<proteinExistence type="predicted"/>
<dbReference type="EMBL" id="AANZ01000027">
    <property type="protein sequence ID" value="EAQ77813.1"/>
    <property type="molecule type" value="Genomic_DNA"/>
</dbReference>
<name>A4A032_9BACT</name>
<dbReference type="Proteomes" id="UP000004358">
    <property type="component" value="Unassembled WGS sequence"/>
</dbReference>
<dbReference type="AlphaFoldDB" id="A4A032"/>